<evidence type="ECO:0000259" key="5">
    <source>
        <dbReference type="Pfam" id="PF12867"/>
    </source>
</evidence>
<dbReference type="SUPFAM" id="SSF56436">
    <property type="entry name" value="C-type lectin-like"/>
    <property type="match status" value="1"/>
</dbReference>
<evidence type="ECO:0000313" key="6">
    <source>
        <dbReference type="EMBL" id="SDY50643.1"/>
    </source>
</evidence>
<gene>
    <name evidence="6" type="ORF">SAMN05421547_105150</name>
</gene>
<reference evidence="6 7" key="1">
    <citation type="submission" date="2016-10" db="EMBL/GenBank/DDBJ databases">
        <authorList>
            <person name="de Groot N.N."/>
        </authorList>
    </citation>
    <scope>NUCLEOTIDE SEQUENCE [LARGE SCALE GENOMIC DNA]</scope>
    <source>
        <strain evidence="6 7">LMG 24775</strain>
    </source>
</reference>
<sequence>MPMREMPAVFRWVQRYEAVRQTTVLLAAPLSAEDACVQSMPDASPAKWHLAHTTWFFETFVLAEHAPGVPPFDPDFRVLFNSYYQQVGARHPRAQRGLLTRPSLARVLSYREAVDQRMLQMFEDWGTQPPARLAALLELGLQHEQQHQELLLTDIKHLLSCHPLWPAYREQEEGMPAPGPADGTPAPLQWQTVPRGMHAVGHGGEGFAFDNERPRHEVFVQGCEIAQRPVSNAEFLRFVEDGGYAQPQWWLAEGWDWRCAQQLEHPWYWRRNAGGALDGASDGTWQEFSLHGALALDGRRPVCHISYFEADAYARWAGARLPTEAEWEAAFAAPMAQRPEHDEPPGPVHPRAMQPGSLALGEVWEWTQSAYGAYPGFQIAEGAVGEYNGKFMVNQYVLRGGSCLTPPGHARASYRNFFPTQARWQMTGLRLARDPA</sequence>
<dbReference type="RefSeq" id="WP_034363602.1">
    <property type="nucleotide sequence ID" value="NZ_AP025556.1"/>
</dbReference>
<evidence type="ECO:0000256" key="2">
    <source>
        <dbReference type="ARBA" id="ARBA00023004"/>
    </source>
</evidence>
<evidence type="ECO:0000256" key="1">
    <source>
        <dbReference type="ARBA" id="ARBA00023002"/>
    </source>
</evidence>
<dbReference type="InterPro" id="IPR042095">
    <property type="entry name" value="SUMF_sf"/>
</dbReference>
<organism evidence="6 7">
    <name type="scientific">Delftia lacustris</name>
    <dbReference type="NCBI Taxonomy" id="558537"/>
    <lineage>
        <taxon>Bacteria</taxon>
        <taxon>Pseudomonadati</taxon>
        <taxon>Pseudomonadota</taxon>
        <taxon>Betaproteobacteria</taxon>
        <taxon>Burkholderiales</taxon>
        <taxon>Comamonadaceae</taxon>
        <taxon>Delftia</taxon>
    </lineage>
</organism>
<dbReference type="Pfam" id="PF12867">
    <property type="entry name" value="DinB_2"/>
    <property type="match status" value="1"/>
</dbReference>
<feature type="domain" description="Sulfatase-modifying factor enzyme-like" evidence="4">
    <location>
        <begin position="192"/>
        <end position="338"/>
    </location>
</feature>
<keyword evidence="1" id="KW-0560">Oxidoreductase</keyword>
<dbReference type="AlphaFoldDB" id="A0A1H3KEU1"/>
<comment type="pathway">
    <text evidence="3">Amino-acid biosynthesis; ergothioneine biosynthesis.</text>
</comment>
<evidence type="ECO:0000313" key="7">
    <source>
        <dbReference type="Proteomes" id="UP000183417"/>
    </source>
</evidence>
<dbReference type="InterPro" id="IPR034660">
    <property type="entry name" value="DinB/YfiT-like"/>
</dbReference>
<evidence type="ECO:0000256" key="3">
    <source>
        <dbReference type="ARBA" id="ARBA00037882"/>
    </source>
</evidence>
<name>A0A1H3KEU1_9BURK</name>
<dbReference type="GeneID" id="94691203"/>
<feature type="domain" description="Sulfatase-modifying factor enzyme-like" evidence="4">
    <location>
        <begin position="360"/>
        <end position="433"/>
    </location>
</feature>
<dbReference type="Proteomes" id="UP000183417">
    <property type="component" value="Unassembled WGS sequence"/>
</dbReference>
<dbReference type="Pfam" id="PF03781">
    <property type="entry name" value="FGE-sulfatase"/>
    <property type="match status" value="2"/>
</dbReference>
<dbReference type="InterPro" id="IPR016187">
    <property type="entry name" value="CTDL_fold"/>
</dbReference>
<dbReference type="PANTHER" id="PTHR23150">
    <property type="entry name" value="SULFATASE MODIFYING FACTOR 1, 2"/>
    <property type="match status" value="1"/>
</dbReference>
<proteinExistence type="predicted"/>
<keyword evidence="2" id="KW-0408">Iron</keyword>
<evidence type="ECO:0000259" key="4">
    <source>
        <dbReference type="Pfam" id="PF03781"/>
    </source>
</evidence>
<dbReference type="GO" id="GO:0052699">
    <property type="term" value="P:ergothioneine biosynthetic process"/>
    <property type="evidence" value="ECO:0007669"/>
    <property type="project" value="InterPro"/>
</dbReference>
<accession>A0A1H3KEU1</accession>
<dbReference type="InterPro" id="IPR017806">
    <property type="entry name" value="EgtB"/>
</dbReference>
<dbReference type="EMBL" id="FNPE01000005">
    <property type="protein sequence ID" value="SDY50643.1"/>
    <property type="molecule type" value="Genomic_DNA"/>
</dbReference>
<dbReference type="InterPro" id="IPR005532">
    <property type="entry name" value="SUMF_dom"/>
</dbReference>
<dbReference type="PANTHER" id="PTHR23150:SF36">
    <property type="entry name" value="HERCYNINE OXYGENASE"/>
    <property type="match status" value="1"/>
</dbReference>
<dbReference type="InterPro" id="IPR051043">
    <property type="entry name" value="Sulfatase_Mod_Factor_Kinase"/>
</dbReference>
<feature type="domain" description="DinB-like" evidence="5">
    <location>
        <begin position="16"/>
        <end position="150"/>
    </location>
</feature>
<dbReference type="SUPFAM" id="SSF109854">
    <property type="entry name" value="DinB/YfiT-like putative metalloenzymes"/>
    <property type="match status" value="1"/>
</dbReference>
<dbReference type="NCBIfam" id="TIGR03440">
    <property type="entry name" value="egtB_TIGR03440"/>
    <property type="match status" value="1"/>
</dbReference>
<dbReference type="InterPro" id="IPR024775">
    <property type="entry name" value="DinB-like"/>
</dbReference>
<protein>
    <submittedName>
        <fullName evidence="6">Ergothioneine biosynthesis protein EgtB</fullName>
    </submittedName>
</protein>
<dbReference type="Gene3D" id="3.90.1580.10">
    <property type="entry name" value="paralog of FGE (formylglycine-generating enzyme)"/>
    <property type="match status" value="2"/>
</dbReference>